<keyword evidence="7" id="KW-0408">Iron</keyword>
<keyword evidence="6" id="KW-0862">Zinc</keyword>
<dbReference type="NCBIfam" id="TIGR01224">
    <property type="entry name" value="hutI"/>
    <property type="match status" value="1"/>
</dbReference>
<evidence type="ECO:0000256" key="7">
    <source>
        <dbReference type="ARBA" id="ARBA00023004"/>
    </source>
</evidence>
<evidence type="ECO:0000256" key="2">
    <source>
        <dbReference type="ARBA" id="ARBA00012864"/>
    </source>
</evidence>
<evidence type="ECO:0000259" key="9">
    <source>
        <dbReference type="Pfam" id="PF01979"/>
    </source>
</evidence>
<feature type="domain" description="Amidohydrolase-related" evidence="9">
    <location>
        <begin position="56"/>
        <end position="355"/>
    </location>
</feature>
<dbReference type="GO" id="GO:0005737">
    <property type="term" value="C:cytoplasm"/>
    <property type="evidence" value="ECO:0007669"/>
    <property type="project" value="UniProtKB-UniRule"/>
</dbReference>
<dbReference type="EC" id="3.5.2.7" evidence="2 8"/>
<keyword evidence="5" id="KW-0369">Histidine metabolism</keyword>
<evidence type="ECO:0000256" key="3">
    <source>
        <dbReference type="ARBA" id="ARBA00022723"/>
    </source>
</evidence>
<dbReference type="Gene3D" id="2.30.40.10">
    <property type="entry name" value="Urease, subunit C, domain 1"/>
    <property type="match status" value="1"/>
</dbReference>
<comment type="caution">
    <text evidence="10">The sequence shown here is derived from an EMBL/GenBank/DDBJ whole genome shotgun (WGS) entry which is preliminary data.</text>
</comment>
<dbReference type="SUPFAM" id="SSF51556">
    <property type="entry name" value="Metallo-dependent hydrolases"/>
    <property type="match status" value="1"/>
</dbReference>
<evidence type="ECO:0000256" key="8">
    <source>
        <dbReference type="NCBIfam" id="TIGR01224"/>
    </source>
</evidence>
<dbReference type="Gene3D" id="3.20.20.140">
    <property type="entry name" value="Metal-dependent hydrolases"/>
    <property type="match status" value="1"/>
</dbReference>
<evidence type="ECO:0000256" key="6">
    <source>
        <dbReference type="ARBA" id="ARBA00022833"/>
    </source>
</evidence>
<dbReference type="InterPro" id="IPR006680">
    <property type="entry name" value="Amidohydro-rel"/>
</dbReference>
<evidence type="ECO:0000256" key="4">
    <source>
        <dbReference type="ARBA" id="ARBA00022801"/>
    </source>
</evidence>
<proteinExistence type="predicted"/>
<evidence type="ECO:0000313" key="10">
    <source>
        <dbReference type="EMBL" id="HGK53626.1"/>
    </source>
</evidence>
<dbReference type="EMBL" id="DTDP01000054">
    <property type="protein sequence ID" value="HGK53626.1"/>
    <property type="molecule type" value="Genomic_DNA"/>
</dbReference>
<reference evidence="10" key="1">
    <citation type="journal article" date="2020" name="mSystems">
        <title>Genome- and Community-Level Interaction Insights into Carbon Utilization and Element Cycling Functions of Hydrothermarchaeota in Hydrothermal Sediment.</title>
        <authorList>
            <person name="Zhou Z."/>
            <person name="Liu Y."/>
            <person name="Xu W."/>
            <person name="Pan J."/>
            <person name="Luo Z.H."/>
            <person name="Li M."/>
        </authorList>
    </citation>
    <scope>NUCLEOTIDE SEQUENCE [LARGE SCALE GENOMIC DNA]</scope>
    <source>
        <strain evidence="10">SpSt-695</strain>
    </source>
</reference>
<organism evidence="10">
    <name type="scientific">candidate division WOR-3 bacterium</name>
    <dbReference type="NCBI Taxonomy" id="2052148"/>
    <lineage>
        <taxon>Bacteria</taxon>
        <taxon>Bacteria division WOR-3</taxon>
    </lineage>
</organism>
<dbReference type="InterPro" id="IPR005920">
    <property type="entry name" value="HutI"/>
</dbReference>
<protein>
    <recommendedName>
        <fullName evidence="2 8">Imidazolonepropionase</fullName>
        <ecNumber evidence="2 8">3.5.2.7</ecNumber>
    </recommendedName>
</protein>
<sequence length="355" mass="39847">MKLILKNVRKIYVCDDEFNILENSSIYIENGKIKKIGKIKEEEGIEVFDASDYISLPGFIDSHTHLIYAGDRLEEFKLKLQGISYLEILKKGGGILKTVNDTKMASDEEIENLILERLNILIKEGTTTCEIKTGYGLSLKDEERLLRILNKIKEKSIQDIVITYMGAHAIPEGYSKNRYVEEIINEGIPMAKKYAEFCDVFCEKGVFTYSQSKRICEKAKEFGLLPKIHADEISDSKGAYLAGEIGAVSCEHMVHSSIRGIKKMKEKDVIAVLLPATSFFLRKKFADAKKIKNEGVKIAIATDHNPGTSPCFSLLTPAKLALFIMKMEIKDVILGITLNAARAIKRENILGSIEE</sequence>
<dbReference type="GO" id="GO:0050480">
    <property type="term" value="F:imidazolonepropionase activity"/>
    <property type="evidence" value="ECO:0007669"/>
    <property type="project" value="UniProtKB-UniRule"/>
</dbReference>
<gene>
    <name evidence="10" type="ORF">ENU72_01210</name>
</gene>
<dbReference type="AlphaFoldDB" id="A0A7V4E1Y1"/>
<name>A0A7V4E1Y1_UNCW3</name>
<dbReference type="PANTHER" id="PTHR42752:SF1">
    <property type="entry name" value="IMIDAZOLONEPROPIONASE-RELATED"/>
    <property type="match status" value="1"/>
</dbReference>
<comment type="pathway">
    <text evidence="1">Amino-acid degradation.</text>
</comment>
<dbReference type="PANTHER" id="PTHR42752">
    <property type="entry name" value="IMIDAZOLONEPROPIONASE"/>
    <property type="match status" value="1"/>
</dbReference>
<dbReference type="Pfam" id="PF01979">
    <property type="entry name" value="Amidohydro_1"/>
    <property type="match status" value="1"/>
</dbReference>
<accession>A0A7V4E1Y1</accession>
<evidence type="ECO:0000256" key="5">
    <source>
        <dbReference type="ARBA" id="ARBA00022808"/>
    </source>
</evidence>
<dbReference type="GO" id="GO:0019556">
    <property type="term" value="P:L-histidine catabolic process to glutamate and formamide"/>
    <property type="evidence" value="ECO:0007669"/>
    <property type="project" value="UniProtKB-UniRule"/>
</dbReference>
<dbReference type="InterPro" id="IPR011059">
    <property type="entry name" value="Metal-dep_hydrolase_composite"/>
</dbReference>
<dbReference type="GO" id="GO:0046872">
    <property type="term" value="F:metal ion binding"/>
    <property type="evidence" value="ECO:0007669"/>
    <property type="project" value="UniProtKB-KW"/>
</dbReference>
<evidence type="ECO:0000256" key="1">
    <source>
        <dbReference type="ARBA" id="ARBA00005023"/>
    </source>
</evidence>
<dbReference type="InterPro" id="IPR032466">
    <property type="entry name" value="Metal_Hydrolase"/>
</dbReference>
<dbReference type="SUPFAM" id="SSF51338">
    <property type="entry name" value="Composite domain of metallo-dependent hydrolases"/>
    <property type="match status" value="1"/>
</dbReference>
<dbReference type="FunFam" id="3.20.20.140:FF:000007">
    <property type="entry name" value="Imidazolonepropionase"/>
    <property type="match status" value="1"/>
</dbReference>
<keyword evidence="3" id="KW-0479">Metal-binding</keyword>
<keyword evidence="4 10" id="KW-0378">Hydrolase</keyword>